<dbReference type="PRINTS" id="PR00359">
    <property type="entry name" value="BP450"/>
</dbReference>
<keyword evidence="3" id="KW-1185">Reference proteome</keyword>
<dbReference type="AlphaFoldDB" id="A0A841FWA0"/>
<dbReference type="InterPro" id="IPR036396">
    <property type="entry name" value="Cyt_P450_sf"/>
</dbReference>
<sequence>MSDIPVHVPQLFGDAFALDPNPTYAALRLAGPVAWAELSPGVRGLVVTSHPAAVELLSSPAGVYTRDTRNWTALAEGRVPPDSPLLGILGWRPSLLYADGAEHARLRTVIEDCMSRVRSWRLKEITREVALGIITELRANGRADLLTEYAMAVPLLVFTELLDCPPETSRGMVEACAKIIDATPDAAEAAEAFGGMLAGLVALKRERPGDDLTSWMISHSAELSFEEVVSSLYTLIGAGHVPTSTWIVQALKLLLTNDDYSGDLTAGAVSVRRAMEKALWEASPLSTFTFHFAISDTRLHGVFIPKGVPVMISHHATNTDPSLPSTISYDSRAHLAFSAGEHRCPVPVHAAIITQEAITAVLEHLWDVRLTDRGRIPNRPGLFHQCPAHLNVAFTPAAAATPTR</sequence>
<reference evidence="2 3" key="1">
    <citation type="submission" date="2020-08" db="EMBL/GenBank/DDBJ databases">
        <title>Genomic Encyclopedia of Type Strains, Phase IV (KMG-IV): sequencing the most valuable type-strain genomes for metagenomic binning, comparative biology and taxonomic classification.</title>
        <authorList>
            <person name="Goeker M."/>
        </authorList>
    </citation>
    <scope>NUCLEOTIDE SEQUENCE [LARGE SCALE GENOMIC DNA]</scope>
    <source>
        <strain evidence="2 3">YIM 65646</strain>
    </source>
</reference>
<dbReference type="Gene3D" id="1.10.630.10">
    <property type="entry name" value="Cytochrome P450"/>
    <property type="match status" value="1"/>
</dbReference>
<dbReference type="GO" id="GO:0004497">
    <property type="term" value="F:monooxygenase activity"/>
    <property type="evidence" value="ECO:0007669"/>
    <property type="project" value="InterPro"/>
</dbReference>
<proteinExistence type="inferred from homology"/>
<dbReference type="GO" id="GO:0016705">
    <property type="term" value="F:oxidoreductase activity, acting on paired donors, with incorporation or reduction of molecular oxygen"/>
    <property type="evidence" value="ECO:0007669"/>
    <property type="project" value="InterPro"/>
</dbReference>
<evidence type="ECO:0000256" key="1">
    <source>
        <dbReference type="ARBA" id="ARBA00010617"/>
    </source>
</evidence>
<dbReference type="GO" id="GO:0020037">
    <property type="term" value="F:heme binding"/>
    <property type="evidence" value="ECO:0007669"/>
    <property type="project" value="InterPro"/>
</dbReference>
<protein>
    <submittedName>
        <fullName evidence="2">Cytochrome P450</fullName>
    </submittedName>
</protein>
<dbReference type="Proteomes" id="UP000548476">
    <property type="component" value="Unassembled WGS sequence"/>
</dbReference>
<dbReference type="PANTHER" id="PTHR46696:SF1">
    <property type="entry name" value="CYTOCHROME P450 YJIB-RELATED"/>
    <property type="match status" value="1"/>
</dbReference>
<dbReference type="PANTHER" id="PTHR46696">
    <property type="entry name" value="P450, PUTATIVE (EUROFUNG)-RELATED"/>
    <property type="match status" value="1"/>
</dbReference>
<evidence type="ECO:0000313" key="2">
    <source>
        <dbReference type="EMBL" id="MBB6036759.1"/>
    </source>
</evidence>
<dbReference type="GO" id="GO:0005506">
    <property type="term" value="F:iron ion binding"/>
    <property type="evidence" value="ECO:0007669"/>
    <property type="project" value="InterPro"/>
</dbReference>
<evidence type="ECO:0000313" key="3">
    <source>
        <dbReference type="Proteomes" id="UP000548476"/>
    </source>
</evidence>
<accession>A0A841FWA0</accession>
<dbReference type="SUPFAM" id="SSF48264">
    <property type="entry name" value="Cytochrome P450"/>
    <property type="match status" value="1"/>
</dbReference>
<comment type="caution">
    <text evidence="2">The sequence shown here is derived from an EMBL/GenBank/DDBJ whole genome shotgun (WGS) entry which is preliminary data.</text>
</comment>
<dbReference type="InterPro" id="IPR002397">
    <property type="entry name" value="Cyt_P450_B"/>
</dbReference>
<dbReference type="RefSeq" id="WP_184789601.1">
    <property type="nucleotide sequence ID" value="NZ_BONT01000058.1"/>
</dbReference>
<organism evidence="2 3">
    <name type="scientific">Phytomonospora endophytica</name>
    <dbReference type="NCBI Taxonomy" id="714109"/>
    <lineage>
        <taxon>Bacteria</taxon>
        <taxon>Bacillati</taxon>
        <taxon>Actinomycetota</taxon>
        <taxon>Actinomycetes</taxon>
        <taxon>Micromonosporales</taxon>
        <taxon>Micromonosporaceae</taxon>
        <taxon>Phytomonospora</taxon>
    </lineage>
</organism>
<dbReference type="EMBL" id="JACHGT010000010">
    <property type="protein sequence ID" value="MBB6036759.1"/>
    <property type="molecule type" value="Genomic_DNA"/>
</dbReference>
<gene>
    <name evidence="2" type="ORF">HNR73_004632</name>
</gene>
<comment type="similarity">
    <text evidence="1">Belongs to the cytochrome P450 family.</text>
</comment>
<name>A0A841FWA0_9ACTN</name>